<dbReference type="EMBL" id="HG792016">
    <property type="protein sequence ID" value="CDM30319.1"/>
    <property type="molecule type" value="Genomic_DNA"/>
</dbReference>
<organism evidence="1 2">
    <name type="scientific">Penicillium roqueforti (strain FM164)</name>
    <dbReference type="NCBI Taxonomy" id="1365484"/>
    <lineage>
        <taxon>Eukaryota</taxon>
        <taxon>Fungi</taxon>
        <taxon>Dikarya</taxon>
        <taxon>Ascomycota</taxon>
        <taxon>Pezizomycotina</taxon>
        <taxon>Eurotiomycetes</taxon>
        <taxon>Eurotiomycetidae</taxon>
        <taxon>Eurotiales</taxon>
        <taxon>Aspergillaceae</taxon>
        <taxon>Penicillium</taxon>
    </lineage>
</organism>
<sequence length="41" mass="4658">MFLQNSIDLSHIGIRQHLCTAHILNHLVLRSTARNGNNSYV</sequence>
<name>W6Q7V1_PENRF</name>
<evidence type="ECO:0000313" key="2">
    <source>
        <dbReference type="Proteomes" id="UP000030686"/>
    </source>
</evidence>
<dbReference type="AlphaFoldDB" id="W6Q7V1"/>
<reference evidence="1" key="1">
    <citation type="journal article" date="2014" name="Nat. Commun.">
        <title>Multiple recent horizontal transfers of a large genomic region in cheese making fungi.</title>
        <authorList>
            <person name="Cheeseman K."/>
            <person name="Ropars J."/>
            <person name="Renault P."/>
            <person name="Dupont J."/>
            <person name="Gouzy J."/>
            <person name="Branca A."/>
            <person name="Abraham A.L."/>
            <person name="Ceppi M."/>
            <person name="Conseiller E."/>
            <person name="Debuchy R."/>
            <person name="Malagnac F."/>
            <person name="Goarin A."/>
            <person name="Silar P."/>
            <person name="Lacoste S."/>
            <person name="Sallet E."/>
            <person name="Bensimon A."/>
            <person name="Giraud T."/>
            <person name="Brygoo Y."/>
        </authorList>
    </citation>
    <scope>NUCLEOTIDE SEQUENCE [LARGE SCALE GENOMIC DNA]</scope>
    <source>
        <strain evidence="1">FM164</strain>
    </source>
</reference>
<proteinExistence type="predicted"/>
<accession>W6Q7V1</accession>
<dbReference type="Proteomes" id="UP000030686">
    <property type="component" value="Unassembled WGS sequence"/>
</dbReference>
<evidence type="ECO:0000313" key="1">
    <source>
        <dbReference type="EMBL" id="CDM30319.1"/>
    </source>
</evidence>
<protein>
    <submittedName>
        <fullName evidence="1">Genomic scaffold, ProqFM164S02</fullName>
    </submittedName>
</protein>
<gene>
    <name evidence="1" type="ORF">PROQFM164_S02g000468</name>
</gene>
<keyword evidence="2" id="KW-1185">Reference proteome</keyword>